<dbReference type="PANTHER" id="PTHR43272:SF32">
    <property type="entry name" value="AMP-DEPENDENT SYNTHETASE_LIGASE DOMAIN-CONTAINING PROTEIN"/>
    <property type="match status" value="1"/>
</dbReference>
<dbReference type="InterPro" id="IPR020845">
    <property type="entry name" value="AMP-binding_CS"/>
</dbReference>
<comment type="similarity">
    <text evidence="1">Belongs to the ATP-dependent AMP-binding enzyme family.</text>
</comment>
<accession>A0A895XSJ6</accession>
<protein>
    <recommendedName>
        <fullName evidence="5">Acyl-CoA synthetase</fullName>
    </recommendedName>
</protein>
<dbReference type="PANTHER" id="PTHR43272">
    <property type="entry name" value="LONG-CHAIN-FATTY-ACID--COA LIGASE"/>
    <property type="match status" value="1"/>
</dbReference>
<evidence type="ECO:0000256" key="4">
    <source>
        <dbReference type="ARBA" id="ARBA00023098"/>
    </source>
</evidence>
<gene>
    <name evidence="7" type="ORF">JQS30_05160</name>
</gene>
<keyword evidence="2 7" id="KW-0436">Ligase</keyword>
<dbReference type="Proteomes" id="UP000662939">
    <property type="component" value="Chromosome"/>
</dbReference>
<evidence type="ECO:0000256" key="3">
    <source>
        <dbReference type="ARBA" id="ARBA00022832"/>
    </source>
</evidence>
<dbReference type="RefSeq" id="WP_213172308.1">
    <property type="nucleotide sequence ID" value="NZ_CP070496.1"/>
</dbReference>
<organism evidence="7 8">
    <name type="scientific">Natronoglycomyces albus</name>
    <dbReference type="NCBI Taxonomy" id="2811108"/>
    <lineage>
        <taxon>Bacteria</taxon>
        <taxon>Bacillati</taxon>
        <taxon>Actinomycetota</taxon>
        <taxon>Actinomycetes</taxon>
        <taxon>Glycomycetales</taxon>
        <taxon>Glycomycetaceae</taxon>
        <taxon>Natronoglycomyces</taxon>
    </lineage>
</organism>
<keyword evidence="3" id="KW-0276">Fatty acid metabolism</keyword>
<feature type="domain" description="AMP-dependent synthetase/ligase" evidence="6">
    <location>
        <begin position="23"/>
        <end position="425"/>
    </location>
</feature>
<sequence>MREFSVPSAATVADDENTLSALWENADNYPNSHVFARTEDDGQTWTDVTFTEFRDQVISVAKGLVASGVEPGDRVGLQSMTRYEWVLFDYAIWAAGGVTVPIYESSSANQAEWILSDSGAVAVIVENAEHSKAVDSVKKNLPELKNKWVIDQGAWETIAELGKDADVDIEQRRTSRGADDLATIIYTSGTTGRPKGCMLTHANLVSNVRNGLIQLDNLLHDKSTMLLFLPLAHVLARMVQVGAVSQRVKVGHLGNREKLKETMPVFQPTFLLAMPRVFEKVYNNARQTAADKGKEGIFDKAAQAAIDYSKALDTPGGPSLMQKVKAKVFDKLLYAKLRAAIGGKCEGAISGGAPLGPTLGHFFRGIGVNIYEGYGLTETSPVVSVNTQKALKIGSIGKPIPGTDVRVTDDGELQVRGPQVFPGYWNNDEATAKVIDSDGWFTTGDIAAIDDDGYLTITGRKKEIIVTSGGKNVAPAPLEKIIDASPLVANTLVVGDKRPFIGALISLDPEAVEAWLKRNERPADTPWTDLVEDSQLLEELSKVVDSANETVSKAEQIKQFAVLPAPLTEANGDITPSMKVKRDVVVEKYSKEIDSIYARKKA</sequence>
<dbReference type="CDD" id="cd05907">
    <property type="entry name" value="VL_LC_FACS_like"/>
    <property type="match status" value="1"/>
</dbReference>
<keyword evidence="4" id="KW-0443">Lipid metabolism</keyword>
<dbReference type="Pfam" id="PF23562">
    <property type="entry name" value="AMP-binding_C_3"/>
    <property type="match status" value="1"/>
</dbReference>
<evidence type="ECO:0000256" key="5">
    <source>
        <dbReference type="ARBA" id="ARBA00032875"/>
    </source>
</evidence>
<dbReference type="InterPro" id="IPR042099">
    <property type="entry name" value="ANL_N_sf"/>
</dbReference>
<dbReference type="GO" id="GO:0004467">
    <property type="term" value="F:long-chain fatty acid-CoA ligase activity"/>
    <property type="evidence" value="ECO:0007669"/>
    <property type="project" value="TreeGrafter"/>
</dbReference>
<evidence type="ECO:0000259" key="6">
    <source>
        <dbReference type="Pfam" id="PF00501"/>
    </source>
</evidence>
<proteinExistence type="inferred from homology"/>
<evidence type="ECO:0000256" key="2">
    <source>
        <dbReference type="ARBA" id="ARBA00022598"/>
    </source>
</evidence>
<reference evidence="7" key="1">
    <citation type="submission" date="2021-02" db="EMBL/GenBank/DDBJ databases">
        <title>Natronoglycomyces albus gen. nov., sp. nov, a haloalkaliphilic actinobacterium from a soda solonchak soil.</title>
        <authorList>
            <person name="Sorokin D.Y."/>
            <person name="Khijniak T.V."/>
            <person name="Zakharycheva A.P."/>
            <person name="Boueva O.V."/>
            <person name="Ariskina E.V."/>
            <person name="Hahnke R.L."/>
            <person name="Bunk B."/>
            <person name="Sproer C."/>
            <person name="Schumann P."/>
            <person name="Evtushenko L.I."/>
            <person name="Kublanov I.V."/>
        </authorList>
    </citation>
    <scope>NUCLEOTIDE SEQUENCE</scope>
    <source>
        <strain evidence="7">DSM 106290</strain>
    </source>
</reference>
<dbReference type="EMBL" id="CP070496">
    <property type="protein sequence ID" value="QSB06299.1"/>
    <property type="molecule type" value="Genomic_DNA"/>
</dbReference>
<dbReference type="AlphaFoldDB" id="A0A895XSJ6"/>
<dbReference type="PROSITE" id="PS00455">
    <property type="entry name" value="AMP_BINDING"/>
    <property type="match status" value="1"/>
</dbReference>
<evidence type="ECO:0000313" key="8">
    <source>
        <dbReference type="Proteomes" id="UP000662939"/>
    </source>
</evidence>
<dbReference type="Gene3D" id="3.40.50.12780">
    <property type="entry name" value="N-terminal domain of ligase-like"/>
    <property type="match status" value="1"/>
</dbReference>
<name>A0A895XSJ6_9ACTN</name>
<keyword evidence="8" id="KW-1185">Reference proteome</keyword>
<evidence type="ECO:0000256" key="1">
    <source>
        <dbReference type="ARBA" id="ARBA00006432"/>
    </source>
</evidence>
<dbReference type="GO" id="GO:0016020">
    <property type="term" value="C:membrane"/>
    <property type="evidence" value="ECO:0007669"/>
    <property type="project" value="TreeGrafter"/>
</dbReference>
<evidence type="ECO:0000313" key="7">
    <source>
        <dbReference type="EMBL" id="QSB06299.1"/>
    </source>
</evidence>
<dbReference type="KEGG" id="nav:JQS30_05160"/>
<dbReference type="InterPro" id="IPR000873">
    <property type="entry name" value="AMP-dep_synth/lig_dom"/>
</dbReference>
<dbReference type="Pfam" id="PF00501">
    <property type="entry name" value="AMP-binding"/>
    <property type="match status" value="1"/>
</dbReference>
<dbReference type="SUPFAM" id="SSF56801">
    <property type="entry name" value="Acetyl-CoA synthetase-like"/>
    <property type="match status" value="1"/>
</dbReference>